<dbReference type="AlphaFoldDB" id="A0A3L6R0Z5"/>
<dbReference type="InterPro" id="IPR005174">
    <property type="entry name" value="KIB1-4_b-propeller"/>
</dbReference>
<accession>A0A3L6R0Z5</accession>
<dbReference type="OrthoDB" id="679467at2759"/>
<comment type="caution">
    <text evidence="2">The sequence shown here is derived from an EMBL/GenBank/DDBJ whole genome shotgun (WGS) entry which is preliminary data.</text>
</comment>
<evidence type="ECO:0000259" key="1">
    <source>
        <dbReference type="Pfam" id="PF03478"/>
    </source>
</evidence>
<dbReference type="Proteomes" id="UP000275267">
    <property type="component" value="Unassembled WGS sequence"/>
</dbReference>
<reference evidence="3" key="1">
    <citation type="journal article" date="2019" name="Nat. Commun.">
        <title>The genome of broomcorn millet.</title>
        <authorList>
            <person name="Zou C."/>
            <person name="Miki D."/>
            <person name="Li D."/>
            <person name="Tang Q."/>
            <person name="Xiao L."/>
            <person name="Rajput S."/>
            <person name="Deng P."/>
            <person name="Jia W."/>
            <person name="Huang R."/>
            <person name="Zhang M."/>
            <person name="Sun Y."/>
            <person name="Hu J."/>
            <person name="Fu X."/>
            <person name="Schnable P.S."/>
            <person name="Li F."/>
            <person name="Zhang H."/>
            <person name="Feng B."/>
            <person name="Zhu X."/>
            <person name="Liu R."/>
            <person name="Schnable J.C."/>
            <person name="Zhu J.-K."/>
            <person name="Zhang H."/>
        </authorList>
    </citation>
    <scope>NUCLEOTIDE SEQUENCE [LARGE SCALE GENOMIC DNA]</scope>
</reference>
<dbReference type="Pfam" id="PF03478">
    <property type="entry name" value="Beta-prop_KIB1-4"/>
    <property type="match status" value="1"/>
</dbReference>
<dbReference type="PANTHER" id="PTHR33127">
    <property type="entry name" value="TRANSMEMBRANE PROTEIN"/>
    <property type="match status" value="1"/>
</dbReference>
<keyword evidence="3" id="KW-1185">Reference proteome</keyword>
<proteinExistence type="predicted"/>
<gene>
    <name evidence="2" type="ORF">C2845_PM08G25210</name>
</gene>
<dbReference type="PANTHER" id="PTHR33127:SF97">
    <property type="entry name" value="OS08G0448300 PROTEIN"/>
    <property type="match status" value="1"/>
</dbReference>
<evidence type="ECO:0000313" key="3">
    <source>
        <dbReference type="Proteomes" id="UP000275267"/>
    </source>
</evidence>
<dbReference type="EMBL" id="PQIB02000010">
    <property type="protein sequence ID" value="RLM92686.1"/>
    <property type="molecule type" value="Genomic_DNA"/>
</dbReference>
<sequence>MDPFAAAGLHEATLGLEMLRGKLCLACLQGEWLLMFDGGTHECFMVSLASLSRISLPLLFAPVEHICKCALSSPATLPDSIIMFTAEDNENDSGEEERYLVYCQPSDEDWWELANETDDTHHVISYQIVGSQGTMYVRTDMDTFVTVSAHLSSSIGASIERRGIPHPSTMRWAHKRHLVESDGVFKLFDPIIGKEYTMKNNNMVPCEYYFQMPLFVKDGWVSGDKRSQFRTAYSNPIFYHGEFYCLGTCGSSGVFNPNNMTWRVLDKPDPILVSDPMPDEHYCHLLESRDDLIAIFRPHSEGQIDLYRLDKSQMVWIKIKC</sequence>
<protein>
    <recommendedName>
        <fullName evidence="1">KIB1-4 beta-propeller domain-containing protein</fullName>
    </recommendedName>
</protein>
<name>A0A3L6R0Z5_PANMI</name>
<organism evidence="2 3">
    <name type="scientific">Panicum miliaceum</name>
    <name type="common">Proso millet</name>
    <name type="synonym">Broomcorn millet</name>
    <dbReference type="NCBI Taxonomy" id="4540"/>
    <lineage>
        <taxon>Eukaryota</taxon>
        <taxon>Viridiplantae</taxon>
        <taxon>Streptophyta</taxon>
        <taxon>Embryophyta</taxon>
        <taxon>Tracheophyta</taxon>
        <taxon>Spermatophyta</taxon>
        <taxon>Magnoliopsida</taxon>
        <taxon>Liliopsida</taxon>
        <taxon>Poales</taxon>
        <taxon>Poaceae</taxon>
        <taxon>PACMAD clade</taxon>
        <taxon>Panicoideae</taxon>
        <taxon>Panicodae</taxon>
        <taxon>Paniceae</taxon>
        <taxon>Panicinae</taxon>
        <taxon>Panicum</taxon>
        <taxon>Panicum sect. Panicum</taxon>
    </lineage>
</organism>
<feature type="domain" description="KIB1-4 beta-propeller" evidence="1">
    <location>
        <begin position="18"/>
        <end position="184"/>
    </location>
</feature>
<evidence type="ECO:0000313" key="2">
    <source>
        <dbReference type="EMBL" id="RLM92686.1"/>
    </source>
</evidence>